<comment type="caution">
    <text evidence="1">The sequence shown here is derived from an EMBL/GenBank/DDBJ whole genome shotgun (WGS) entry which is preliminary data.</text>
</comment>
<organism evidence="1 2">
    <name type="scientific">Yersinia bercovieri ATCC 43970</name>
    <dbReference type="NCBI Taxonomy" id="349968"/>
    <lineage>
        <taxon>Bacteria</taxon>
        <taxon>Pseudomonadati</taxon>
        <taxon>Pseudomonadota</taxon>
        <taxon>Gammaproteobacteria</taxon>
        <taxon>Enterobacterales</taxon>
        <taxon>Yersiniaceae</taxon>
        <taxon>Yersinia</taxon>
    </lineage>
</organism>
<keyword evidence="2" id="KW-1185">Reference proteome</keyword>
<reference evidence="1" key="1">
    <citation type="submission" date="2008-12" db="EMBL/GenBank/DDBJ databases">
        <title>Annotation of the Yersinia bercovieri ATCC 43970 genome.</title>
        <authorList>
            <person name="Read T.D."/>
            <person name="Akmal A."/>
            <person name="Bishop-Lilly K."/>
            <person name="Chen P.E."/>
            <person name="Cook C."/>
            <person name="Kiley M.P."/>
            <person name="Lentz S."/>
            <person name="Mateczun A."/>
            <person name="Nagarajan N."/>
            <person name="Nolan N."/>
            <person name="Osborne B.I."/>
            <person name="Pop M."/>
            <person name="Sozhamannan S."/>
            <person name="Stewart A.C."/>
            <person name="Sulakvelidze A."/>
            <person name="Thomason B."/>
            <person name="Willner K."/>
            <person name="Zwick M.E."/>
        </authorList>
    </citation>
    <scope>NUCLEOTIDE SEQUENCE [LARGE SCALE GENOMIC DNA]</scope>
    <source>
        <strain evidence="1">ATCC 43970</strain>
    </source>
</reference>
<proteinExistence type="predicted"/>
<dbReference type="Proteomes" id="UP000010319">
    <property type="component" value="Unassembled WGS sequence"/>
</dbReference>
<dbReference type="EMBL" id="AALC02000007">
    <property type="protein sequence ID" value="EEQ07867.1"/>
    <property type="molecule type" value="Genomic_DNA"/>
</dbReference>
<evidence type="ECO:0000313" key="2">
    <source>
        <dbReference type="Proteomes" id="UP000010319"/>
    </source>
</evidence>
<evidence type="ECO:0000313" key="1">
    <source>
        <dbReference type="EMBL" id="EEQ07867.1"/>
    </source>
</evidence>
<sequence length="53" mass="5926">MISLRAFFTATTAPMLTPKGKYGINPAILRLTRCQPAPPSLIDCGIRRWPRLN</sequence>
<name>A0ABP2E5T0_YERBE</name>
<gene>
    <name evidence="1" type="ORF">yberc0001_23950</name>
</gene>
<protein>
    <submittedName>
        <fullName evidence="1">Uncharacterized protein</fullName>
    </submittedName>
</protein>
<accession>A0ABP2E5T0</accession>